<dbReference type="Gramene" id="Psat4g197480.1">
    <property type="protein sequence ID" value="Psat4g197480.1.cds"/>
    <property type="gene ID" value="Psat4g197480"/>
</dbReference>
<proteinExistence type="predicted"/>
<dbReference type="Gramene" id="PSAT_LOCUS15191_t1">
    <property type="protein sequence ID" value="CAL5195525.1"/>
    <property type="gene ID" value="PSAT_LOCUS15191"/>
</dbReference>
<dbReference type="OrthoDB" id="1719804at2759"/>
<dbReference type="Gramene" id="Psat04G0603900-T1">
    <property type="protein sequence ID" value="KAI5422858.1"/>
    <property type="gene ID" value="KIW84_046039"/>
</dbReference>
<reference evidence="1 2" key="1">
    <citation type="journal article" date="2022" name="Nat. Genet.">
        <title>Improved pea reference genome and pan-genome highlight genomic features and evolutionary characteristics.</title>
        <authorList>
            <person name="Yang T."/>
            <person name="Liu R."/>
            <person name="Luo Y."/>
            <person name="Hu S."/>
            <person name="Wang D."/>
            <person name="Wang C."/>
            <person name="Pandey M.K."/>
            <person name="Ge S."/>
            <person name="Xu Q."/>
            <person name="Li N."/>
            <person name="Li G."/>
            <person name="Huang Y."/>
            <person name="Saxena R.K."/>
            <person name="Ji Y."/>
            <person name="Li M."/>
            <person name="Yan X."/>
            <person name="He Y."/>
            <person name="Liu Y."/>
            <person name="Wang X."/>
            <person name="Xiang C."/>
            <person name="Varshney R.K."/>
            <person name="Ding H."/>
            <person name="Gao S."/>
            <person name="Zong X."/>
        </authorList>
    </citation>
    <scope>NUCLEOTIDE SEQUENCE [LARGE SCALE GENOMIC DNA]</scope>
    <source>
        <strain evidence="1 2">cv. Zhongwan 6</strain>
    </source>
</reference>
<gene>
    <name evidence="1" type="ORF">KIW84_046039</name>
</gene>
<evidence type="ECO:0000313" key="1">
    <source>
        <dbReference type="EMBL" id="KAI5422858.1"/>
    </source>
</evidence>
<dbReference type="PANTHER" id="PTHR34808">
    <property type="entry name" value="EXPRESSED PROTEIN"/>
    <property type="match status" value="1"/>
</dbReference>
<evidence type="ECO:0000313" key="2">
    <source>
        <dbReference type="Proteomes" id="UP001058974"/>
    </source>
</evidence>
<dbReference type="EMBL" id="JAMSHJ010000004">
    <property type="protein sequence ID" value="KAI5422858.1"/>
    <property type="molecule type" value="Genomic_DNA"/>
</dbReference>
<comment type="caution">
    <text evidence="1">The sequence shown here is derived from an EMBL/GenBank/DDBJ whole genome shotgun (WGS) entry which is preliminary data.</text>
</comment>
<dbReference type="AlphaFoldDB" id="A0A9D5AUY9"/>
<accession>A0A9D5AUY9</accession>
<dbReference type="Proteomes" id="UP001058974">
    <property type="component" value="Chromosome 4"/>
</dbReference>
<dbReference type="PANTHER" id="PTHR34808:SF5">
    <property type="entry name" value="SMP DOMAIN-CONTAINING PROTEIN"/>
    <property type="match status" value="1"/>
</dbReference>
<protein>
    <submittedName>
        <fullName evidence="1">Uncharacterized protein</fullName>
    </submittedName>
</protein>
<organism evidence="1 2">
    <name type="scientific">Pisum sativum</name>
    <name type="common">Garden pea</name>
    <name type="synonym">Lathyrus oleraceus</name>
    <dbReference type="NCBI Taxonomy" id="3888"/>
    <lineage>
        <taxon>Eukaryota</taxon>
        <taxon>Viridiplantae</taxon>
        <taxon>Streptophyta</taxon>
        <taxon>Embryophyta</taxon>
        <taxon>Tracheophyta</taxon>
        <taxon>Spermatophyta</taxon>
        <taxon>Magnoliopsida</taxon>
        <taxon>eudicotyledons</taxon>
        <taxon>Gunneridae</taxon>
        <taxon>Pentapetalae</taxon>
        <taxon>rosids</taxon>
        <taxon>fabids</taxon>
        <taxon>Fabales</taxon>
        <taxon>Fabaceae</taxon>
        <taxon>Papilionoideae</taxon>
        <taxon>50 kb inversion clade</taxon>
        <taxon>NPAAA clade</taxon>
        <taxon>Hologalegina</taxon>
        <taxon>IRL clade</taxon>
        <taxon>Fabeae</taxon>
        <taxon>Lathyrus</taxon>
    </lineage>
</organism>
<keyword evidence="2" id="KW-1185">Reference proteome</keyword>
<sequence>MAKTPCPIELEPRTLSGVELTQARELAAEVVQNMEPSEAAAVFFEGIMHPIKEEAHMDKNNCKNEKLIDFTKKKETIPYEKVCQCQCSSSTESPFCIVGAKEPLSAPF</sequence>
<name>A0A9D5AUY9_PEA</name>